<dbReference type="RefSeq" id="WP_008613229.1">
    <property type="nucleotide sequence ID" value="NZ_JH651379.1"/>
</dbReference>
<evidence type="ECO:0000313" key="2">
    <source>
        <dbReference type="Proteomes" id="UP000004690"/>
    </source>
</evidence>
<keyword evidence="2" id="KW-1185">Reference proteome</keyword>
<evidence type="ECO:0000313" key="1">
    <source>
        <dbReference type="EMBL" id="EIJ39620.1"/>
    </source>
</evidence>
<reference evidence="1 2" key="1">
    <citation type="submission" date="2012-02" db="EMBL/GenBank/DDBJ databases">
        <title>Improved High-Quality Draft genome of Joostella marina DSM 19592.</title>
        <authorList>
            <consortium name="US DOE Joint Genome Institute (JGI-PGF)"/>
            <person name="Lucas S."/>
            <person name="Copeland A."/>
            <person name="Lapidus A."/>
            <person name="Bruce D."/>
            <person name="Goodwin L."/>
            <person name="Pitluck S."/>
            <person name="Peters L."/>
            <person name="Chertkov O."/>
            <person name="Ovchinnikova G."/>
            <person name="Kyrpides N."/>
            <person name="Mavromatis K."/>
            <person name="Detter J.C."/>
            <person name="Han C."/>
            <person name="Land M."/>
            <person name="Hauser L."/>
            <person name="Markowitz V."/>
            <person name="Cheng J.-F."/>
            <person name="Hugenholtz P."/>
            <person name="Woyke T."/>
            <person name="Wu D."/>
            <person name="Tindall B."/>
            <person name="Brambilla E."/>
            <person name="Klenk H.-P."/>
            <person name="Eisen J.A."/>
        </authorList>
    </citation>
    <scope>NUCLEOTIDE SEQUENCE [LARGE SCALE GENOMIC DNA]</scope>
    <source>
        <strain evidence="1 2">DSM 19592</strain>
    </source>
</reference>
<dbReference type="eggNOG" id="COG4276">
    <property type="taxonomic scope" value="Bacteria"/>
</dbReference>
<proteinExistence type="predicted"/>
<name>I3C7M7_9FLAO</name>
<dbReference type="SUPFAM" id="SSF55961">
    <property type="entry name" value="Bet v1-like"/>
    <property type="match status" value="1"/>
</dbReference>
<dbReference type="CDD" id="cd07820">
    <property type="entry name" value="SRPBCC_3"/>
    <property type="match status" value="1"/>
</dbReference>
<dbReference type="Gene3D" id="3.30.530.20">
    <property type="match status" value="1"/>
</dbReference>
<dbReference type="AlphaFoldDB" id="I3C7M7"/>
<dbReference type="STRING" id="926559.JoomaDRAFT_2648"/>
<dbReference type="Proteomes" id="UP000004690">
    <property type="component" value="Unassembled WGS sequence"/>
</dbReference>
<evidence type="ECO:0008006" key="3">
    <source>
        <dbReference type="Google" id="ProtNLM"/>
    </source>
</evidence>
<sequence length="159" mass="18792">MSIKITSHSGIYQLRVSQEVNASIKDVWEFFINPQNLNSLTPKDLDFKITSPKSNQTYKGQIITYSIKVLPLYRTNWVTEITQFENQSLFVDEQRLGPYKMLHHEHHFKKIDANKTLVEDIVTYKLPFGLLGRFIGGKIIRKRFVEIFTFRKEVIFNFF</sequence>
<dbReference type="EMBL" id="JH651379">
    <property type="protein sequence ID" value="EIJ39620.1"/>
    <property type="molecule type" value="Genomic_DNA"/>
</dbReference>
<dbReference type="HOGENOM" id="CLU_112936_1_0_10"/>
<dbReference type="OrthoDB" id="9793552at2"/>
<organism evidence="1 2">
    <name type="scientific">Galbibacter orientalis DSM 19592</name>
    <dbReference type="NCBI Taxonomy" id="926559"/>
    <lineage>
        <taxon>Bacteria</taxon>
        <taxon>Pseudomonadati</taxon>
        <taxon>Bacteroidota</taxon>
        <taxon>Flavobacteriia</taxon>
        <taxon>Flavobacteriales</taxon>
        <taxon>Flavobacteriaceae</taxon>
        <taxon>Galbibacter</taxon>
    </lineage>
</organism>
<dbReference type="InterPro" id="IPR023393">
    <property type="entry name" value="START-like_dom_sf"/>
</dbReference>
<gene>
    <name evidence="1" type="ORF">JoomaDRAFT_2648</name>
</gene>
<accession>I3C7M7</accession>
<protein>
    <recommendedName>
        <fullName evidence="3">Coenzyme Q-binding protein COQ10 START domain-containing protein</fullName>
    </recommendedName>
</protein>